<sequence length="60" mass="6781">MAMCCLSLSATLHDKKSSVAFLQENGILQKCKNKEAARRRQPEKTSCRSSFATTVGIRWY</sequence>
<evidence type="ECO:0000313" key="1">
    <source>
        <dbReference type="EMBL" id="CEK84483.1"/>
    </source>
</evidence>
<evidence type="ECO:0000313" key="2">
    <source>
        <dbReference type="EMBL" id="CEK84485.1"/>
    </source>
</evidence>
<dbReference type="AlphaFoldDB" id="A0A0B7AX75"/>
<name>A0A0B7AX75_9EUPU</name>
<dbReference type="EMBL" id="HACG01037618">
    <property type="protein sequence ID" value="CEK84483.1"/>
    <property type="molecule type" value="Transcribed_RNA"/>
</dbReference>
<proteinExistence type="predicted"/>
<dbReference type="EMBL" id="HACG01037620">
    <property type="protein sequence ID" value="CEK84485.1"/>
    <property type="molecule type" value="Transcribed_RNA"/>
</dbReference>
<organism evidence="2">
    <name type="scientific">Arion vulgaris</name>
    <dbReference type="NCBI Taxonomy" id="1028688"/>
    <lineage>
        <taxon>Eukaryota</taxon>
        <taxon>Metazoa</taxon>
        <taxon>Spiralia</taxon>
        <taxon>Lophotrochozoa</taxon>
        <taxon>Mollusca</taxon>
        <taxon>Gastropoda</taxon>
        <taxon>Heterobranchia</taxon>
        <taxon>Euthyneura</taxon>
        <taxon>Panpulmonata</taxon>
        <taxon>Eupulmonata</taxon>
        <taxon>Stylommatophora</taxon>
        <taxon>Helicina</taxon>
        <taxon>Arionoidea</taxon>
        <taxon>Arionidae</taxon>
        <taxon>Arion</taxon>
    </lineage>
</organism>
<gene>
    <name evidence="2" type="primary">ORF142856</name>
    <name evidence="1" type="synonym">ORF142845</name>
</gene>
<protein>
    <submittedName>
        <fullName evidence="2">Uncharacterized protein</fullName>
    </submittedName>
</protein>
<accession>A0A0B7AX75</accession>
<reference evidence="2" key="1">
    <citation type="submission" date="2014-12" db="EMBL/GenBank/DDBJ databases">
        <title>Insight into the proteome of Arion vulgaris.</title>
        <authorList>
            <person name="Aradska J."/>
            <person name="Bulat T."/>
            <person name="Smidak R."/>
            <person name="Sarate P."/>
            <person name="Gangsoo J."/>
            <person name="Sialana F."/>
            <person name="Bilban M."/>
            <person name="Lubec G."/>
        </authorList>
    </citation>
    <scope>NUCLEOTIDE SEQUENCE</scope>
    <source>
        <tissue evidence="2">Skin</tissue>
    </source>
</reference>